<dbReference type="SUPFAM" id="SSF50939">
    <property type="entry name" value="Sialidases"/>
    <property type="match status" value="1"/>
</dbReference>
<keyword evidence="1" id="KW-0472">Membrane</keyword>
<gene>
    <name evidence="2" type="ORF">H9808_08375</name>
</gene>
<dbReference type="Proteomes" id="UP000824106">
    <property type="component" value="Unassembled WGS sequence"/>
</dbReference>
<reference evidence="2" key="1">
    <citation type="journal article" date="2021" name="PeerJ">
        <title>Extensive microbial diversity within the chicken gut microbiome revealed by metagenomics and culture.</title>
        <authorList>
            <person name="Gilroy R."/>
            <person name="Ravi A."/>
            <person name="Getino M."/>
            <person name="Pursley I."/>
            <person name="Horton D.L."/>
            <person name="Alikhan N.F."/>
            <person name="Baker D."/>
            <person name="Gharbi K."/>
            <person name="Hall N."/>
            <person name="Watson M."/>
            <person name="Adriaenssens E.M."/>
            <person name="Foster-Nyarko E."/>
            <person name="Jarju S."/>
            <person name="Secka A."/>
            <person name="Antonio M."/>
            <person name="Oren A."/>
            <person name="Chaudhuri R.R."/>
            <person name="La Ragione R."/>
            <person name="Hildebrand F."/>
            <person name="Pallen M.J."/>
        </authorList>
    </citation>
    <scope>NUCLEOTIDE SEQUENCE</scope>
    <source>
        <strain evidence="2">CHK169-4300</strain>
    </source>
</reference>
<reference evidence="2" key="2">
    <citation type="submission" date="2021-04" db="EMBL/GenBank/DDBJ databases">
        <authorList>
            <person name="Gilroy R."/>
        </authorList>
    </citation>
    <scope>NUCLEOTIDE SEQUENCE</scope>
    <source>
        <strain evidence="2">CHK169-4300</strain>
    </source>
</reference>
<feature type="transmembrane region" description="Helical" evidence="1">
    <location>
        <begin position="91"/>
        <end position="112"/>
    </location>
</feature>
<evidence type="ECO:0000313" key="2">
    <source>
        <dbReference type="EMBL" id="HIZ71759.1"/>
    </source>
</evidence>
<evidence type="ECO:0000313" key="3">
    <source>
        <dbReference type="Proteomes" id="UP000824106"/>
    </source>
</evidence>
<feature type="transmembrane region" description="Helical" evidence="1">
    <location>
        <begin position="12"/>
        <end position="29"/>
    </location>
</feature>
<dbReference type="InterPro" id="IPR036278">
    <property type="entry name" value="Sialidase_sf"/>
</dbReference>
<dbReference type="EMBL" id="DXAZ01000139">
    <property type="protein sequence ID" value="HIZ71759.1"/>
    <property type="molecule type" value="Genomic_DNA"/>
</dbReference>
<sequence>MRENRYIKRAILLNPLVIIFYGIMCYSLKELAQYGGVKRRVPIIILILSLLMIWFIYSFFKIRRSKPIAAQELNNTISSIQLSKMMQISKWWFRLAILMILLITSFTGYKIYQSSIPYNGKLSWVLQKARTEREVPFHHNNIYENGLLGLIEDVNQEVDLPKKLYITNELNLSYNQDGEITKFYGFLYGQSVKGETETFLLSYDKKKNTNIQIYLDNYLEATYNEDQLLQPLIDGLEIVPLKEMSKEIGAEQFDLSYTGFEHHTSNLEGVNYYYHEEGLMDVSYSKNDYVGYSFKIEEADNIKPSKLKFNFVYYDPSAIEKYEEEKAREEAQAEDPNYVPKEVIAEEYFLNEKIGFQLVETDAALGSRFYGLRKTEDGGFNWAMHNENPFLDRTGVAAGLTFIDEELGFIVLSHNGGNEANLFRTSDGGLTFEQVELPSVSVTQNGAEFEPFDFPEPPIESNGKLTLYVNQGTDGDYQNNAKAVYISKNRGKSFEFVEIEH</sequence>
<comment type="caution">
    <text evidence="2">The sequence shown here is derived from an EMBL/GenBank/DDBJ whole genome shotgun (WGS) entry which is preliminary data.</text>
</comment>
<evidence type="ECO:0000256" key="1">
    <source>
        <dbReference type="SAM" id="Phobius"/>
    </source>
</evidence>
<keyword evidence="1" id="KW-0812">Transmembrane</keyword>
<organism evidence="2 3">
    <name type="scientific">Candidatus Atopostipes pullistercoris</name>
    <dbReference type="NCBI Taxonomy" id="2838467"/>
    <lineage>
        <taxon>Bacteria</taxon>
        <taxon>Bacillati</taxon>
        <taxon>Bacillota</taxon>
        <taxon>Bacilli</taxon>
        <taxon>Lactobacillales</taxon>
        <taxon>Carnobacteriaceae</taxon>
        <taxon>Atopostipes</taxon>
    </lineage>
</organism>
<accession>A0A9D2G2D7</accession>
<dbReference type="AlphaFoldDB" id="A0A9D2G2D7"/>
<feature type="transmembrane region" description="Helical" evidence="1">
    <location>
        <begin position="41"/>
        <end position="60"/>
    </location>
</feature>
<protein>
    <submittedName>
        <fullName evidence="2">Uncharacterized protein</fullName>
    </submittedName>
</protein>
<name>A0A9D2G2D7_9LACT</name>
<keyword evidence="1" id="KW-1133">Transmembrane helix</keyword>
<proteinExistence type="predicted"/>